<reference evidence="2" key="1">
    <citation type="submission" date="2009-09" db="EMBL/GenBank/DDBJ databases">
        <title>The complete chromosome of Alicyclobacillus acidocaldarius subsp. acidocaldarius DSM 446.</title>
        <authorList>
            <consortium name="US DOE Joint Genome Institute (JGI-PGF)"/>
            <person name="Lucas S."/>
            <person name="Copeland A."/>
            <person name="Lapidus A."/>
            <person name="Glavina del Rio T."/>
            <person name="Dalin E."/>
            <person name="Tice H."/>
            <person name="Bruce D."/>
            <person name="Goodwin L."/>
            <person name="Pitluck S."/>
            <person name="Kyrpides N."/>
            <person name="Mavromatis K."/>
            <person name="Ivanova N."/>
            <person name="Ovchinnikova G."/>
            <person name="Chertkov O."/>
            <person name="Sims D."/>
            <person name="Brettin T."/>
            <person name="Detter J.C."/>
            <person name="Han C."/>
            <person name="Larimer F."/>
            <person name="Land M."/>
            <person name="Hauser L."/>
            <person name="Markowitz V."/>
            <person name="Cheng J.-F."/>
            <person name="Hugenholtz P."/>
            <person name="Woyke T."/>
            <person name="Wu D."/>
            <person name="Pukall R."/>
            <person name="Klenk H.-P."/>
            <person name="Eisen J.A."/>
        </authorList>
    </citation>
    <scope>NUCLEOTIDE SEQUENCE [LARGE SCALE GENOMIC DNA]</scope>
    <source>
        <strain evidence="2">ATCC 27009 / DSM 446 / BCRC 14685 / JCM 5260 / KCTC 1825 / NBRC 15652 / NCIMB 11725 / NRRL B-14509 / 104-IA</strain>
    </source>
</reference>
<accession>C8WVV8</accession>
<protein>
    <submittedName>
        <fullName evidence="1">Uncharacterized protein</fullName>
    </submittedName>
</protein>
<dbReference type="KEGG" id="aac:Aaci_1199"/>
<gene>
    <name evidence="1" type="ordered locus">Aaci_1199</name>
</gene>
<dbReference type="STRING" id="521098.Aaci_1199"/>
<dbReference type="AlphaFoldDB" id="C8WVV8"/>
<dbReference type="EMBL" id="CP001727">
    <property type="protein sequence ID" value="ACV58230.1"/>
    <property type="molecule type" value="Genomic_DNA"/>
</dbReference>
<keyword evidence="2" id="KW-1185">Reference proteome</keyword>
<reference evidence="1 2" key="2">
    <citation type="journal article" date="2010" name="Stand. Genomic Sci.">
        <title>Complete genome sequence of Alicyclobacillus acidocaldarius type strain (104-IA).</title>
        <authorList>
            <person name="Mavromatis K."/>
            <person name="Sikorski J."/>
            <person name="Lapidus A."/>
            <person name="Glavina Del Rio T."/>
            <person name="Copeland A."/>
            <person name="Tice H."/>
            <person name="Cheng J.F."/>
            <person name="Lucas S."/>
            <person name="Chen F."/>
            <person name="Nolan M."/>
            <person name="Bruce D."/>
            <person name="Goodwin L."/>
            <person name="Pitluck S."/>
            <person name="Ivanova N."/>
            <person name="Ovchinnikova G."/>
            <person name="Pati A."/>
            <person name="Chen A."/>
            <person name="Palaniappan K."/>
            <person name="Land M."/>
            <person name="Hauser L."/>
            <person name="Chang Y.J."/>
            <person name="Jeffries C.D."/>
            <person name="Chain P."/>
            <person name="Meincke L."/>
            <person name="Sims D."/>
            <person name="Chertkov O."/>
            <person name="Han C."/>
            <person name="Brettin T."/>
            <person name="Detter J.C."/>
            <person name="Wahrenburg C."/>
            <person name="Rohde M."/>
            <person name="Pukall R."/>
            <person name="Goker M."/>
            <person name="Bristow J."/>
            <person name="Eisen J.A."/>
            <person name="Markowitz V."/>
            <person name="Hugenholtz P."/>
            <person name="Klenk H.P."/>
            <person name="Kyrpides N.C."/>
        </authorList>
    </citation>
    <scope>NUCLEOTIDE SEQUENCE [LARGE SCALE GENOMIC DNA]</scope>
    <source>
        <strain evidence="2">ATCC 27009 / DSM 446 / BCRC 14685 / JCM 5260 / KCTC 1825 / NBRC 15652 / NCIMB 11725 / NRRL B-14509 / 104-IA</strain>
    </source>
</reference>
<proteinExistence type="predicted"/>
<name>C8WVV8_ALIAD</name>
<evidence type="ECO:0000313" key="1">
    <source>
        <dbReference type="EMBL" id="ACV58230.1"/>
    </source>
</evidence>
<organism evidence="1 2">
    <name type="scientific">Alicyclobacillus acidocaldarius subsp. acidocaldarius (strain ATCC 27009 / DSM 446 / BCRC 14685 / JCM 5260 / KCTC 1825 / NBRC 15652 / NCIMB 11725 / NRRL B-14509 / 104-IA)</name>
    <name type="common">Bacillus acidocaldarius</name>
    <dbReference type="NCBI Taxonomy" id="521098"/>
    <lineage>
        <taxon>Bacteria</taxon>
        <taxon>Bacillati</taxon>
        <taxon>Bacillota</taxon>
        <taxon>Bacilli</taxon>
        <taxon>Bacillales</taxon>
        <taxon>Alicyclobacillaceae</taxon>
        <taxon>Alicyclobacillus</taxon>
    </lineage>
</organism>
<sequence length="58" mass="7054">MSNHWIIPFSAAEVRTVHVGDRVVLEVRDITEEIEKRVEEERMRLREFYERLKSNTPR</sequence>
<evidence type="ECO:0000313" key="2">
    <source>
        <dbReference type="Proteomes" id="UP000001917"/>
    </source>
</evidence>
<dbReference type="HOGENOM" id="CLU_2969071_0_0_9"/>
<dbReference type="Proteomes" id="UP000001917">
    <property type="component" value="Chromosome"/>
</dbReference>
<dbReference type="RefSeq" id="WP_012810572.1">
    <property type="nucleotide sequence ID" value="NC_013205.1"/>
</dbReference>